<dbReference type="EMBL" id="CP014060">
    <property type="protein sequence ID" value="AMG35435.1"/>
    <property type="molecule type" value="Genomic_DNA"/>
</dbReference>
<dbReference type="NCBIfam" id="NF040521">
    <property type="entry name" value="C45_proenzyme"/>
    <property type="match status" value="1"/>
</dbReference>
<protein>
    <submittedName>
        <fullName evidence="2">Peptidase C45</fullName>
    </submittedName>
</protein>
<dbReference type="PANTHER" id="PTHR34180">
    <property type="entry name" value="PEPTIDASE C45"/>
    <property type="match status" value="1"/>
</dbReference>
<sequence length="353" mass="38138">MPYKYVRIAGNRRQVGVALGKLARPLMATYLDQSATWKALRPWRGHPYLDELGEQARAALPAVWEELAGLAEGLDMPLADVLLWNCRGDLLHSSGSGDGCTSVALKAADGTRWIGHNEDGDPFLYGRCHLVDVALDDAPGYLSFYYPGSLPGHTFGANRGGLVQTINNLRTKQRQPGVPRMLLARAVLDCATLDEAVALLADSPRAGGFHHTLGSAADARIFSVEAAPGNASVLEIGTRYGHANHMVHQDSRGQAQVITDSSRDRQRRMEGIIDTWSPATVGADLLKALHDTDGDLPILRTDHADPDGENTLATAIFEIGDGEVTLRVYDRKPKADIVLDVMNDPDDPAPEPA</sequence>
<dbReference type="Proteomes" id="UP000060602">
    <property type="component" value="Chromosome"/>
</dbReference>
<reference evidence="3" key="1">
    <citation type="submission" date="2015-12" db="EMBL/GenBank/DDBJ databases">
        <title>FDA dAtabase for Regulatory Grade micrObial Sequences (FDA-ARGOS): Supporting development and validation of Infectious Disease Dx tests.</title>
        <authorList>
            <person name="Case J."/>
            <person name="Tallon L."/>
            <person name="Sadzewicz L."/>
            <person name="Sengamalay N."/>
            <person name="Ott S."/>
            <person name="Godinez A."/>
            <person name="Nagaraj S."/>
            <person name="Nadendla S."/>
            <person name="Sichtig H."/>
        </authorList>
    </citation>
    <scope>NUCLEOTIDE SEQUENCE [LARGE SCALE GENOMIC DNA]</scope>
    <source>
        <strain evidence="3">FDAARGOS_147</strain>
    </source>
</reference>
<dbReference type="Gene3D" id="3.60.60.10">
    <property type="entry name" value="Penicillin V Acylase, Chain A"/>
    <property type="match status" value="1"/>
</dbReference>
<dbReference type="InterPro" id="IPR005079">
    <property type="entry name" value="Peptidase_C45_hydrolase"/>
</dbReference>
<evidence type="ECO:0000313" key="3">
    <source>
        <dbReference type="Proteomes" id="UP000060602"/>
    </source>
</evidence>
<name>A0A109XVF6_ALCXX</name>
<accession>A0A109XVF6</accession>
<dbReference type="PANTHER" id="PTHR34180:SF1">
    <property type="entry name" value="BETA-ALANYL-DOPAMINE_CARCININE HYDROLASE"/>
    <property type="match status" value="1"/>
</dbReference>
<dbReference type="AlphaFoldDB" id="A0A109XVF6"/>
<gene>
    <name evidence="2" type="ORF">AL504_04915</name>
</gene>
<dbReference type="InterPro" id="IPR047794">
    <property type="entry name" value="C45_proenzyme-like"/>
</dbReference>
<feature type="domain" description="Peptidase C45 hydrolase" evidence="1">
    <location>
        <begin position="109"/>
        <end position="330"/>
    </location>
</feature>
<dbReference type="RefSeq" id="WP_061071376.1">
    <property type="nucleotide sequence ID" value="NZ_CP014060.2"/>
</dbReference>
<organism evidence="2 3">
    <name type="scientific">Alcaligenes xylosoxydans xylosoxydans</name>
    <name type="common">Achromobacter xylosoxidans</name>
    <dbReference type="NCBI Taxonomy" id="85698"/>
    <lineage>
        <taxon>Bacteria</taxon>
        <taxon>Pseudomonadati</taxon>
        <taxon>Pseudomonadota</taxon>
        <taxon>Betaproteobacteria</taxon>
        <taxon>Burkholderiales</taxon>
        <taxon>Alcaligenaceae</taxon>
        <taxon>Achromobacter</taxon>
    </lineage>
</organism>
<evidence type="ECO:0000313" key="2">
    <source>
        <dbReference type="EMBL" id="AMG35435.1"/>
    </source>
</evidence>
<dbReference type="Pfam" id="PF03417">
    <property type="entry name" value="AAT"/>
    <property type="match status" value="1"/>
</dbReference>
<evidence type="ECO:0000259" key="1">
    <source>
        <dbReference type="Pfam" id="PF03417"/>
    </source>
</evidence>
<dbReference type="InterPro" id="IPR047801">
    <property type="entry name" value="Peptidase_C45"/>
</dbReference>
<proteinExistence type="predicted"/>